<keyword evidence="3" id="KW-1185">Reference proteome</keyword>
<keyword evidence="1" id="KW-1133">Transmembrane helix</keyword>
<protein>
    <recommendedName>
        <fullName evidence="4">Peptidase M50-like protein</fullName>
    </recommendedName>
</protein>
<feature type="transmembrane region" description="Helical" evidence="1">
    <location>
        <begin position="17"/>
        <end position="39"/>
    </location>
</feature>
<proteinExistence type="predicted"/>
<name>A0A4R3MLF5_9FIRM</name>
<feature type="transmembrane region" description="Helical" evidence="1">
    <location>
        <begin position="125"/>
        <end position="147"/>
    </location>
</feature>
<organism evidence="2 3">
    <name type="scientific">Natranaerovirga pectinivora</name>
    <dbReference type="NCBI Taxonomy" id="682400"/>
    <lineage>
        <taxon>Bacteria</taxon>
        <taxon>Bacillati</taxon>
        <taxon>Bacillota</taxon>
        <taxon>Clostridia</taxon>
        <taxon>Lachnospirales</taxon>
        <taxon>Natranaerovirgaceae</taxon>
        <taxon>Natranaerovirga</taxon>
    </lineage>
</organism>
<sequence>MDEKKDLLLKKLQENSYIIIGVLIGIVIINFNIFANVIYNLKIYEFIVMLFAAAILVIVHIVVHEVGHLLIGWIMNFRFISFRIGPIVWEKDNNKIVIKVQKKFSLNIMCIMFSKERKNVERQQILFYLGGIITNILLGLLFLLLYYNSQFESAFLLRSIFGAGWIIGLILFIVNLVPYKSDAYKTDGANILSYIRKEPRDIAEIKVIQAFAQLNAGVTPKKLDPYIIEEDEDLPNDSALGISMNLLRTYHYIEKEEYEKAKKYIKLVEEHSLKYPKIFEEEMIFELLYAYAFIYKDMDKANELYTIIQEKNIEQDLIVKYRALMAYELYIRLDFSKALEMGAKGLELEKEAETKGESMFNIGQIKKMIKEIKNPKKQKSR</sequence>
<feature type="transmembrane region" description="Helical" evidence="1">
    <location>
        <begin position="159"/>
        <end position="177"/>
    </location>
</feature>
<dbReference type="OrthoDB" id="1069985at2"/>
<evidence type="ECO:0008006" key="4">
    <source>
        <dbReference type="Google" id="ProtNLM"/>
    </source>
</evidence>
<dbReference type="EMBL" id="SMAL01000003">
    <property type="protein sequence ID" value="TCT15468.1"/>
    <property type="molecule type" value="Genomic_DNA"/>
</dbReference>
<comment type="caution">
    <text evidence="2">The sequence shown here is derived from an EMBL/GenBank/DDBJ whole genome shotgun (WGS) entry which is preliminary data.</text>
</comment>
<keyword evidence="1" id="KW-0812">Transmembrane</keyword>
<dbReference type="AlphaFoldDB" id="A0A4R3MLF5"/>
<dbReference type="RefSeq" id="WP_132251190.1">
    <property type="nucleotide sequence ID" value="NZ_SMAL01000003.1"/>
</dbReference>
<dbReference type="Proteomes" id="UP000294902">
    <property type="component" value="Unassembled WGS sequence"/>
</dbReference>
<feature type="transmembrane region" description="Helical" evidence="1">
    <location>
        <begin position="69"/>
        <end position="89"/>
    </location>
</feature>
<feature type="transmembrane region" description="Helical" evidence="1">
    <location>
        <begin position="46"/>
        <end position="63"/>
    </location>
</feature>
<accession>A0A4R3MLF5</accession>
<reference evidence="2 3" key="1">
    <citation type="submission" date="2019-03" db="EMBL/GenBank/DDBJ databases">
        <title>Genomic Encyclopedia of Type Strains, Phase IV (KMG-IV): sequencing the most valuable type-strain genomes for metagenomic binning, comparative biology and taxonomic classification.</title>
        <authorList>
            <person name="Goeker M."/>
        </authorList>
    </citation>
    <scope>NUCLEOTIDE SEQUENCE [LARGE SCALE GENOMIC DNA]</scope>
    <source>
        <strain evidence="2 3">DSM 24629</strain>
    </source>
</reference>
<evidence type="ECO:0000313" key="3">
    <source>
        <dbReference type="Proteomes" id="UP000294902"/>
    </source>
</evidence>
<gene>
    <name evidence="2" type="ORF">EDC18_103173</name>
</gene>
<evidence type="ECO:0000313" key="2">
    <source>
        <dbReference type="EMBL" id="TCT15468.1"/>
    </source>
</evidence>
<keyword evidence="1" id="KW-0472">Membrane</keyword>
<evidence type="ECO:0000256" key="1">
    <source>
        <dbReference type="SAM" id="Phobius"/>
    </source>
</evidence>